<dbReference type="AlphaFoldDB" id="A0A0F9A9E7"/>
<feature type="region of interest" description="Disordered" evidence="2">
    <location>
        <begin position="67"/>
        <end position="89"/>
    </location>
</feature>
<keyword evidence="1" id="KW-0175">Coiled coil</keyword>
<feature type="coiled-coil region" evidence="1">
    <location>
        <begin position="108"/>
        <end position="142"/>
    </location>
</feature>
<dbReference type="InterPro" id="IPR009057">
    <property type="entry name" value="Homeodomain-like_sf"/>
</dbReference>
<comment type="caution">
    <text evidence="3">The sequence shown here is derived from an EMBL/GenBank/DDBJ whole genome shotgun (WGS) entry which is preliminary data.</text>
</comment>
<protein>
    <submittedName>
        <fullName evidence="3">Uncharacterized protein</fullName>
    </submittedName>
</protein>
<dbReference type="Gene3D" id="1.10.10.60">
    <property type="entry name" value="Homeodomain-like"/>
    <property type="match status" value="1"/>
</dbReference>
<evidence type="ECO:0000256" key="1">
    <source>
        <dbReference type="SAM" id="Coils"/>
    </source>
</evidence>
<gene>
    <name evidence="3" type="ORF">LCGC14_2679350</name>
</gene>
<organism evidence="3">
    <name type="scientific">marine sediment metagenome</name>
    <dbReference type="NCBI Taxonomy" id="412755"/>
    <lineage>
        <taxon>unclassified sequences</taxon>
        <taxon>metagenomes</taxon>
        <taxon>ecological metagenomes</taxon>
    </lineage>
</organism>
<name>A0A0F9A9E7_9ZZZZ</name>
<proteinExistence type="predicted"/>
<feature type="region of interest" description="Disordered" evidence="2">
    <location>
        <begin position="152"/>
        <end position="172"/>
    </location>
</feature>
<evidence type="ECO:0000256" key="2">
    <source>
        <dbReference type="SAM" id="MobiDB-lite"/>
    </source>
</evidence>
<dbReference type="SUPFAM" id="SSF46689">
    <property type="entry name" value="Homeodomain-like"/>
    <property type="match status" value="1"/>
</dbReference>
<reference evidence="3" key="1">
    <citation type="journal article" date="2015" name="Nature">
        <title>Complex archaea that bridge the gap between prokaryotes and eukaryotes.</title>
        <authorList>
            <person name="Spang A."/>
            <person name="Saw J.H."/>
            <person name="Jorgensen S.L."/>
            <person name="Zaremba-Niedzwiedzka K."/>
            <person name="Martijn J."/>
            <person name="Lind A.E."/>
            <person name="van Eijk R."/>
            <person name="Schleper C."/>
            <person name="Guy L."/>
            <person name="Ettema T.J."/>
        </authorList>
    </citation>
    <scope>NUCLEOTIDE SEQUENCE</scope>
</reference>
<evidence type="ECO:0000313" key="3">
    <source>
        <dbReference type="EMBL" id="KKK94785.1"/>
    </source>
</evidence>
<sequence>MSFTCLTTEVSRAKYKEEVMGSKNLYSRETKEEAIRRYKAGDKMETIAKGLGIISMTSVGNWAKKAGVPQRQPHTGSRTHTPVPVDTSPTWEQTKQVMLDAFELAAKVPALESYNSRLRNKVAALENELKVLTDTQSKAKSEDQRYKQALFTGQIHNPVVEQPEEALPKERP</sequence>
<dbReference type="EMBL" id="LAZR01047196">
    <property type="protein sequence ID" value="KKK94785.1"/>
    <property type="molecule type" value="Genomic_DNA"/>
</dbReference>
<accession>A0A0F9A9E7</accession>